<evidence type="ECO:0000256" key="3">
    <source>
        <dbReference type="SAM" id="SignalP"/>
    </source>
</evidence>
<evidence type="ECO:0000256" key="2">
    <source>
        <dbReference type="ARBA" id="ARBA00022729"/>
    </source>
</evidence>
<protein>
    <submittedName>
        <fullName evidence="5">Amino acid/amide ABC transporter substrate-binding protein, HAAT family</fullName>
    </submittedName>
</protein>
<dbReference type="PANTHER" id="PTHR30483:SF6">
    <property type="entry name" value="PERIPLASMIC BINDING PROTEIN OF ABC TRANSPORTER FOR NATURAL AMINO ACIDS"/>
    <property type="match status" value="1"/>
</dbReference>
<feature type="signal peptide" evidence="3">
    <location>
        <begin position="1"/>
        <end position="20"/>
    </location>
</feature>
<evidence type="ECO:0000313" key="5">
    <source>
        <dbReference type="EMBL" id="SOE89204.1"/>
    </source>
</evidence>
<reference evidence="5 6" key="1">
    <citation type="submission" date="2017-09" db="EMBL/GenBank/DDBJ databases">
        <authorList>
            <person name="Varghese N."/>
            <person name="Submissions S."/>
        </authorList>
    </citation>
    <scope>NUCLEOTIDE SEQUENCE [LARGE SCALE GENOMIC DNA]</scope>
    <source>
        <strain evidence="5 6">OK806</strain>
    </source>
</reference>
<dbReference type="Pfam" id="PF13458">
    <property type="entry name" value="Peripla_BP_6"/>
    <property type="match status" value="1"/>
</dbReference>
<evidence type="ECO:0000313" key="6">
    <source>
        <dbReference type="Proteomes" id="UP000219522"/>
    </source>
</evidence>
<name>A0A7Z7N6S7_9BURK</name>
<comment type="similarity">
    <text evidence="1">Belongs to the leucine-binding protein family.</text>
</comment>
<gene>
    <name evidence="5" type="ORF">SAMN05446927_7872</name>
</gene>
<dbReference type="RefSeq" id="WP_087134932.1">
    <property type="nucleotide sequence ID" value="NZ_FCOG02000017.1"/>
</dbReference>
<accession>A0A7Z7N6S7</accession>
<dbReference type="EMBL" id="OCSU01000003">
    <property type="protein sequence ID" value="SOE89204.1"/>
    <property type="molecule type" value="Genomic_DNA"/>
</dbReference>
<feature type="domain" description="Leucine-binding protein" evidence="4">
    <location>
        <begin position="28"/>
        <end position="365"/>
    </location>
</feature>
<comment type="caution">
    <text evidence="5">The sequence shown here is derived from an EMBL/GenBank/DDBJ whole genome shotgun (WGS) entry which is preliminary data.</text>
</comment>
<organism evidence="5 6">
    <name type="scientific">Caballeronia arationis</name>
    <dbReference type="NCBI Taxonomy" id="1777142"/>
    <lineage>
        <taxon>Bacteria</taxon>
        <taxon>Pseudomonadati</taxon>
        <taxon>Pseudomonadota</taxon>
        <taxon>Betaproteobacteria</taxon>
        <taxon>Burkholderiales</taxon>
        <taxon>Burkholderiaceae</taxon>
        <taxon>Caballeronia</taxon>
    </lineage>
</organism>
<evidence type="ECO:0000259" key="4">
    <source>
        <dbReference type="Pfam" id="PF13458"/>
    </source>
</evidence>
<dbReference type="Proteomes" id="UP000219522">
    <property type="component" value="Unassembled WGS sequence"/>
</dbReference>
<dbReference type="InterPro" id="IPR028081">
    <property type="entry name" value="Leu-bd"/>
</dbReference>
<dbReference type="InterPro" id="IPR028082">
    <property type="entry name" value="Peripla_BP_I"/>
</dbReference>
<proteinExistence type="inferred from homology"/>
<evidence type="ECO:0000256" key="1">
    <source>
        <dbReference type="ARBA" id="ARBA00010062"/>
    </source>
</evidence>
<dbReference type="OrthoDB" id="8887944at2"/>
<dbReference type="PANTHER" id="PTHR30483">
    <property type="entry name" value="LEUCINE-SPECIFIC-BINDING PROTEIN"/>
    <property type="match status" value="1"/>
</dbReference>
<dbReference type="CDD" id="cd06327">
    <property type="entry name" value="PBP1_SBP-like"/>
    <property type="match status" value="1"/>
</dbReference>
<dbReference type="InterPro" id="IPR051010">
    <property type="entry name" value="BCAA_transport"/>
</dbReference>
<dbReference type="AlphaFoldDB" id="A0A7Z7N6S7"/>
<sequence>MFRQLACTAASAALAMTASAAEISDGVVKIGVLTDMSSIFSDIGGKGSLVAAQMAVDDFGGKVLGAPIKVMSADHQNKTDVAATVAREWFDNQQVDMVQDMLPSSVALAVSNVAKEKHRIAIASGAGTTKLSNEACSPYTIQYSYDTYALTTSLVKAMARAGDNSWYFLTVDYALGASLKNDSAAALNAAGGEVLGELKHPMHAADLSSNLLQAQASHAKVIGLANAGAGTVNAIKTAREFGINAPGKQKIAGLQMFISDVHSLGLKSAQGMMLTTPFYWDRDDASRAWSQRFYAKTGRMPTFIQAGVHSSTLHYLNAVQASGTDSSDAVLAQMRKTPVNDFFATNGVIRADGLMVHDMYIAEVKSPEQSKKPWDYYTIKQTISAQDAYAPLSARHCPLVAGKVVAGK</sequence>
<keyword evidence="6" id="KW-1185">Reference proteome</keyword>
<keyword evidence="2 3" id="KW-0732">Signal</keyword>
<dbReference type="SUPFAM" id="SSF53822">
    <property type="entry name" value="Periplasmic binding protein-like I"/>
    <property type="match status" value="1"/>
</dbReference>
<dbReference type="Gene3D" id="3.40.50.2300">
    <property type="match status" value="2"/>
</dbReference>
<feature type="chain" id="PRO_5030531109" evidence="3">
    <location>
        <begin position="21"/>
        <end position="408"/>
    </location>
</feature>